<proteinExistence type="predicted"/>
<gene>
    <name evidence="1" type="ORF">SORDD27_01831</name>
</gene>
<accession>A0A139PTI8</accession>
<dbReference type="Proteomes" id="UP000072363">
    <property type="component" value="Unassembled WGS sequence"/>
</dbReference>
<evidence type="ECO:0000313" key="2">
    <source>
        <dbReference type="Proteomes" id="UP000072363"/>
    </source>
</evidence>
<comment type="caution">
    <text evidence="1">The sequence shown here is derived from an EMBL/GenBank/DDBJ whole genome shotgun (WGS) entry which is preliminary data.</text>
</comment>
<dbReference type="AlphaFoldDB" id="A0A139PTI8"/>
<dbReference type="EMBL" id="LQNZ01000148">
    <property type="protein sequence ID" value="KXT93618.1"/>
    <property type="molecule type" value="Genomic_DNA"/>
</dbReference>
<dbReference type="PATRIC" id="fig|1303.82.peg.1950"/>
<name>A0A139PTI8_STROR</name>
<sequence>MSLKENLNKYDYLKEICKFSDLTNVNIKQLIKGVSNDEKKLWAMFARKKRGLNNDNFDLEQICVQVGSSINIYSELRGILRCMISEPKKEEVSTEFTVDAYMFTTFMDKDSIKYRSIYNEFEDFIIYEIIAEKYLANIDYGDYDKINYSEVKFALEHRAYLWNPAPSTHGNKEREILATFKTRKENKEKEIENFFVD</sequence>
<reference evidence="1 2" key="1">
    <citation type="submission" date="2016-01" db="EMBL/GenBank/DDBJ databases">
        <title>Highly variable Streptococcus oralis are common among viridans streptococci isolated from primates.</title>
        <authorList>
            <person name="Denapaite D."/>
            <person name="Rieger M."/>
            <person name="Koendgen S."/>
            <person name="Brueckner R."/>
            <person name="Ochigava I."/>
            <person name="Kappeler P."/>
            <person name="Maetz-Rensing K."/>
            <person name="Leendertz F."/>
            <person name="Hakenbeck R."/>
        </authorList>
    </citation>
    <scope>NUCLEOTIDE SEQUENCE [LARGE SCALE GENOMIC DNA]</scope>
    <source>
        <strain evidence="1 2">DD27</strain>
    </source>
</reference>
<evidence type="ECO:0000313" key="1">
    <source>
        <dbReference type="EMBL" id="KXT93618.1"/>
    </source>
</evidence>
<dbReference type="RefSeq" id="WP_000053461.1">
    <property type="nucleotide sequence ID" value="NZ_JADNFW010000010.1"/>
</dbReference>
<organism evidence="1 2">
    <name type="scientific">Streptococcus oralis</name>
    <dbReference type="NCBI Taxonomy" id="1303"/>
    <lineage>
        <taxon>Bacteria</taxon>
        <taxon>Bacillati</taxon>
        <taxon>Bacillota</taxon>
        <taxon>Bacilli</taxon>
        <taxon>Lactobacillales</taxon>
        <taxon>Streptococcaceae</taxon>
        <taxon>Streptococcus</taxon>
    </lineage>
</organism>
<protein>
    <submittedName>
        <fullName evidence="1">Uncharacterized protein</fullName>
    </submittedName>
</protein>